<dbReference type="Pfam" id="PF06382">
    <property type="entry name" value="Protamine_like"/>
    <property type="match status" value="1"/>
</dbReference>
<accession>A0A9P0FJN3</accession>
<dbReference type="GO" id="GO:0035092">
    <property type="term" value="P:sperm DNA condensation"/>
    <property type="evidence" value="ECO:0007669"/>
    <property type="project" value="InterPro"/>
</dbReference>
<dbReference type="InterPro" id="IPR024460">
    <property type="entry name" value="Protamine-like"/>
</dbReference>
<reference evidence="2" key="1">
    <citation type="submission" date="2021-12" db="EMBL/GenBank/DDBJ databases">
        <authorList>
            <person name="King R."/>
        </authorList>
    </citation>
    <scope>NUCLEOTIDE SEQUENCE</scope>
</reference>
<evidence type="ECO:0000313" key="2">
    <source>
        <dbReference type="EMBL" id="CAH0559868.1"/>
    </source>
</evidence>
<sequence length="119" mass="13712">MIIIQKLFNMKPGRVTRSPFFNFMRDYRRMNKGKATEMVKKGAGVWRNLDYTKKQPYIDQAKHARRLPKDKKKGASLKKSKTFKKSSVSLKKSSVSLKKSKNSVGSKRSKSNGGQRKEE</sequence>
<organism evidence="2 3">
    <name type="scientific">Brassicogethes aeneus</name>
    <name type="common">Rape pollen beetle</name>
    <name type="synonym">Meligethes aeneus</name>
    <dbReference type="NCBI Taxonomy" id="1431903"/>
    <lineage>
        <taxon>Eukaryota</taxon>
        <taxon>Metazoa</taxon>
        <taxon>Ecdysozoa</taxon>
        <taxon>Arthropoda</taxon>
        <taxon>Hexapoda</taxon>
        <taxon>Insecta</taxon>
        <taxon>Pterygota</taxon>
        <taxon>Neoptera</taxon>
        <taxon>Endopterygota</taxon>
        <taxon>Coleoptera</taxon>
        <taxon>Polyphaga</taxon>
        <taxon>Cucujiformia</taxon>
        <taxon>Nitidulidae</taxon>
        <taxon>Meligethinae</taxon>
        <taxon>Brassicogethes</taxon>
    </lineage>
</organism>
<protein>
    <recommendedName>
        <fullName evidence="4">HMG box domain-containing protein</fullName>
    </recommendedName>
</protein>
<dbReference type="Gene3D" id="1.10.30.10">
    <property type="entry name" value="High mobility group box domain"/>
    <property type="match status" value="1"/>
</dbReference>
<evidence type="ECO:0008006" key="4">
    <source>
        <dbReference type="Google" id="ProtNLM"/>
    </source>
</evidence>
<name>A0A9P0FJN3_BRAAE</name>
<gene>
    <name evidence="2" type="ORF">MELIAE_LOCUS9746</name>
</gene>
<dbReference type="OrthoDB" id="7675944at2759"/>
<feature type="compositionally biased region" description="Low complexity" evidence="1">
    <location>
        <begin position="85"/>
        <end position="106"/>
    </location>
</feature>
<feature type="region of interest" description="Disordered" evidence="1">
    <location>
        <begin position="57"/>
        <end position="119"/>
    </location>
</feature>
<dbReference type="InterPro" id="IPR036910">
    <property type="entry name" value="HMG_box_dom_sf"/>
</dbReference>
<dbReference type="SUPFAM" id="SSF47095">
    <property type="entry name" value="HMG-box"/>
    <property type="match status" value="1"/>
</dbReference>
<dbReference type="Proteomes" id="UP001154078">
    <property type="component" value="Chromosome 7"/>
</dbReference>
<feature type="compositionally biased region" description="Basic residues" evidence="1">
    <location>
        <begin position="63"/>
        <end position="84"/>
    </location>
</feature>
<evidence type="ECO:0000256" key="1">
    <source>
        <dbReference type="SAM" id="MobiDB-lite"/>
    </source>
</evidence>
<evidence type="ECO:0000313" key="3">
    <source>
        <dbReference type="Proteomes" id="UP001154078"/>
    </source>
</evidence>
<proteinExistence type="predicted"/>
<dbReference type="AlphaFoldDB" id="A0A9P0FJN3"/>
<dbReference type="GO" id="GO:0005634">
    <property type="term" value="C:nucleus"/>
    <property type="evidence" value="ECO:0007669"/>
    <property type="project" value="UniProtKB-ARBA"/>
</dbReference>
<keyword evidence="3" id="KW-1185">Reference proteome</keyword>
<dbReference type="EMBL" id="OV121138">
    <property type="protein sequence ID" value="CAH0559868.1"/>
    <property type="molecule type" value="Genomic_DNA"/>
</dbReference>